<gene>
    <name evidence="10" type="primary">LOC115890327</name>
</gene>
<dbReference type="InParanoid" id="A0A6J2YT10"/>
<dbReference type="OrthoDB" id="5957327at2759"/>
<comment type="subcellular location">
    <subcellularLocation>
        <location evidence="1">Nucleus</location>
    </subcellularLocation>
</comment>
<dbReference type="GO" id="GO:0033063">
    <property type="term" value="C:Rad51B-Rad51C-Rad51D-XRCC2 complex"/>
    <property type="evidence" value="ECO:0007669"/>
    <property type="project" value="TreeGrafter"/>
</dbReference>
<dbReference type="InterPro" id="IPR020588">
    <property type="entry name" value="RecA_ATP-bd"/>
</dbReference>
<dbReference type="GO" id="GO:0005524">
    <property type="term" value="F:ATP binding"/>
    <property type="evidence" value="ECO:0007669"/>
    <property type="project" value="UniProtKB-KW"/>
</dbReference>
<organism evidence="9 10">
    <name type="scientific">Sitophilus oryzae</name>
    <name type="common">Rice weevil</name>
    <name type="synonym">Curculio oryzae</name>
    <dbReference type="NCBI Taxonomy" id="7048"/>
    <lineage>
        <taxon>Eukaryota</taxon>
        <taxon>Metazoa</taxon>
        <taxon>Ecdysozoa</taxon>
        <taxon>Arthropoda</taxon>
        <taxon>Hexapoda</taxon>
        <taxon>Insecta</taxon>
        <taxon>Pterygota</taxon>
        <taxon>Neoptera</taxon>
        <taxon>Endopterygota</taxon>
        <taxon>Coleoptera</taxon>
        <taxon>Polyphaga</taxon>
        <taxon>Cucujiformia</taxon>
        <taxon>Curculionidae</taxon>
        <taxon>Dryophthorinae</taxon>
        <taxon>Sitophilus</taxon>
    </lineage>
</organism>
<dbReference type="SUPFAM" id="SSF52540">
    <property type="entry name" value="P-loop containing nucleoside triphosphate hydrolases"/>
    <property type="match status" value="1"/>
</dbReference>
<dbReference type="InterPro" id="IPR027417">
    <property type="entry name" value="P-loop_NTPase"/>
</dbReference>
<dbReference type="Gene3D" id="3.40.50.300">
    <property type="entry name" value="P-loop containing nucleotide triphosphate hydrolases"/>
    <property type="match status" value="1"/>
</dbReference>
<evidence type="ECO:0000256" key="4">
    <source>
        <dbReference type="ARBA" id="ARBA00022840"/>
    </source>
</evidence>
<dbReference type="InterPro" id="IPR016467">
    <property type="entry name" value="DNA_recomb/repair_RecA-like"/>
</dbReference>
<dbReference type="InterPro" id="IPR013632">
    <property type="entry name" value="Rad51_C"/>
</dbReference>
<dbReference type="GO" id="GO:0008821">
    <property type="term" value="F:crossover junction DNA endonuclease activity"/>
    <property type="evidence" value="ECO:0007669"/>
    <property type="project" value="TreeGrafter"/>
</dbReference>
<dbReference type="PROSITE" id="PS50162">
    <property type="entry name" value="RECA_2"/>
    <property type="match status" value="1"/>
</dbReference>
<evidence type="ECO:0000313" key="9">
    <source>
        <dbReference type="Proteomes" id="UP000504635"/>
    </source>
</evidence>
<keyword evidence="2" id="KW-0547">Nucleotide-binding</keyword>
<dbReference type="GO" id="GO:0000400">
    <property type="term" value="F:four-way junction DNA binding"/>
    <property type="evidence" value="ECO:0007669"/>
    <property type="project" value="TreeGrafter"/>
</dbReference>
<dbReference type="FunCoup" id="A0A6J2YT10">
    <property type="interactions" value="386"/>
</dbReference>
<dbReference type="GO" id="GO:0033065">
    <property type="term" value="C:Rad51C-XRCC3 complex"/>
    <property type="evidence" value="ECO:0007669"/>
    <property type="project" value="TreeGrafter"/>
</dbReference>
<dbReference type="KEGG" id="soy:115890327"/>
<dbReference type="GO" id="GO:0007131">
    <property type="term" value="P:reciprocal meiotic recombination"/>
    <property type="evidence" value="ECO:0007669"/>
    <property type="project" value="TreeGrafter"/>
</dbReference>
<dbReference type="GO" id="GO:0140664">
    <property type="term" value="F:ATP-dependent DNA damage sensor activity"/>
    <property type="evidence" value="ECO:0007669"/>
    <property type="project" value="InterPro"/>
</dbReference>
<accession>A0A6J2YT10</accession>
<dbReference type="RefSeq" id="XP_030766376.1">
    <property type="nucleotide sequence ID" value="XM_030910516.1"/>
</dbReference>
<dbReference type="GO" id="GO:0005657">
    <property type="term" value="C:replication fork"/>
    <property type="evidence" value="ECO:0007669"/>
    <property type="project" value="TreeGrafter"/>
</dbReference>
<keyword evidence="4" id="KW-0067">ATP-binding</keyword>
<evidence type="ECO:0000256" key="2">
    <source>
        <dbReference type="ARBA" id="ARBA00022741"/>
    </source>
</evidence>
<dbReference type="GeneID" id="115890327"/>
<protein>
    <recommendedName>
        <fullName evidence="7">DNA repair protein RAD51 homolog 3</fullName>
    </recommendedName>
</protein>
<name>A0A6J2YT10_SITOR</name>
<proteinExistence type="predicted"/>
<dbReference type="AlphaFoldDB" id="A0A6J2YT10"/>
<dbReference type="PIRSF" id="PIRSF005856">
    <property type="entry name" value="Rad51"/>
    <property type="match status" value="1"/>
</dbReference>
<keyword evidence="9" id="KW-1185">Reference proteome</keyword>
<evidence type="ECO:0000313" key="10">
    <source>
        <dbReference type="RefSeq" id="XP_030766376.1"/>
    </source>
</evidence>
<keyword evidence="5" id="KW-0234">DNA repair</keyword>
<evidence type="ECO:0000259" key="8">
    <source>
        <dbReference type="PROSITE" id="PS50162"/>
    </source>
</evidence>
<evidence type="ECO:0000256" key="3">
    <source>
        <dbReference type="ARBA" id="ARBA00022763"/>
    </source>
</evidence>
<evidence type="ECO:0000256" key="1">
    <source>
        <dbReference type="ARBA" id="ARBA00004123"/>
    </source>
</evidence>
<keyword evidence="6" id="KW-0539">Nucleus</keyword>
<dbReference type="Proteomes" id="UP000504635">
    <property type="component" value="Unplaced"/>
</dbReference>
<evidence type="ECO:0000256" key="7">
    <source>
        <dbReference type="ARBA" id="ARBA00040674"/>
    </source>
</evidence>
<sequence>MKQSIPSLDLPKSKMLKLRNMGYTNVNELNSTLLNSLEIELKKPPVTKTSLELLEEEILNGCILTFNTDLDQILKDEIMPRKIVELAGVPGSGKTQISFQLCITVQLPKALGGLEGEAIYISTNNNMAPHRIEEMSEKFIKQVKDVVPGLKLSADYILKHIYVIFCNNFTELKACIKYFANFLLDKKVKLIVIDSIATPLRELNQEDRTNSLQSLLSDLQSLSNLFNFAIIITNDFTTRIKGGQSYYTPSFGDSLFHRVNTRICLSKENSVHYAELVKSIMKPPTKVSFSVF</sequence>
<reference evidence="10" key="1">
    <citation type="submission" date="2025-08" db="UniProtKB">
        <authorList>
            <consortium name="RefSeq"/>
        </authorList>
    </citation>
    <scope>IDENTIFICATION</scope>
    <source>
        <tissue evidence="10">Gonads</tissue>
    </source>
</reference>
<dbReference type="InterPro" id="IPR052093">
    <property type="entry name" value="HR_Repair_Mediator"/>
</dbReference>
<dbReference type="GO" id="GO:0000707">
    <property type="term" value="P:meiotic DNA recombinase assembly"/>
    <property type="evidence" value="ECO:0007669"/>
    <property type="project" value="TreeGrafter"/>
</dbReference>
<feature type="domain" description="RecA family profile 1" evidence="8">
    <location>
        <begin position="59"/>
        <end position="236"/>
    </location>
</feature>
<evidence type="ECO:0000256" key="5">
    <source>
        <dbReference type="ARBA" id="ARBA00023204"/>
    </source>
</evidence>
<dbReference type="PANTHER" id="PTHR46239:SF1">
    <property type="entry name" value="DNA REPAIR PROTEIN RAD51 HOMOLOG 3"/>
    <property type="match status" value="1"/>
</dbReference>
<dbReference type="Pfam" id="PF08423">
    <property type="entry name" value="Rad51"/>
    <property type="match status" value="1"/>
</dbReference>
<keyword evidence="3" id="KW-0227">DNA damage</keyword>
<dbReference type="PANTHER" id="PTHR46239">
    <property type="entry name" value="DNA REPAIR PROTEIN RAD51 HOMOLOG 3 RAD51C"/>
    <property type="match status" value="1"/>
</dbReference>
<evidence type="ECO:0000256" key="6">
    <source>
        <dbReference type="ARBA" id="ARBA00023242"/>
    </source>
</evidence>